<reference evidence="1" key="1">
    <citation type="submission" date="2024-01" db="EMBL/GenBank/DDBJ databases">
        <authorList>
            <person name="Webb A."/>
        </authorList>
    </citation>
    <scope>NUCLEOTIDE SEQUENCE</scope>
    <source>
        <strain evidence="1">Pm1</strain>
    </source>
</reference>
<protein>
    <recommendedName>
        <fullName evidence="3">Reverse transcriptase domain-containing protein</fullName>
    </recommendedName>
</protein>
<name>A0AAV1UU64_9STRA</name>
<sequence length="189" mass="20276">MKADIMNTPITVVQFQRLRNLLSIKAPRSAKSSRSAVEEAPRPESGNRTVRLGRLVLREGAISIAPLSCPLAPLLFLVVVELLGIVVQQSPTLKGLPVPGSRTQTHLFSAFVDDSTIFLEQANQLAPALALVSLFGALSGLEAQPSKSKIILLNTGVQMRKMVGISVLHQTETDSKASTAANHSFQGRD</sequence>
<evidence type="ECO:0000313" key="2">
    <source>
        <dbReference type="Proteomes" id="UP001162060"/>
    </source>
</evidence>
<gene>
    <name evidence="1" type="ORF">PM001_LOCUS22065</name>
</gene>
<evidence type="ECO:0008006" key="3">
    <source>
        <dbReference type="Google" id="ProtNLM"/>
    </source>
</evidence>
<proteinExistence type="predicted"/>
<evidence type="ECO:0000313" key="1">
    <source>
        <dbReference type="EMBL" id="CAK7936915.1"/>
    </source>
</evidence>
<dbReference type="Proteomes" id="UP001162060">
    <property type="component" value="Unassembled WGS sequence"/>
</dbReference>
<accession>A0AAV1UU64</accession>
<dbReference type="AlphaFoldDB" id="A0AAV1UU64"/>
<dbReference type="EMBL" id="CAKLBY020000226">
    <property type="protein sequence ID" value="CAK7936915.1"/>
    <property type="molecule type" value="Genomic_DNA"/>
</dbReference>
<comment type="caution">
    <text evidence="1">The sequence shown here is derived from an EMBL/GenBank/DDBJ whole genome shotgun (WGS) entry which is preliminary data.</text>
</comment>
<organism evidence="1 2">
    <name type="scientific">Peronospora matthiolae</name>
    <dbReference type="NCBI Taxonomy" id="2874970"/>
    <lineage>
        <taxon>Eukaryota</taxon>
        <taxon>Sar</taxon>
        <taxon>Stramenopiles</taxon>
        <taxon>Oomycota</taxon>
        <taxon>Peronosporomycetes</taxon>
        <taxon>Peronosporales</taxon>
        <taxon>Peronosporaceae</taxon>
        <taxon>Peronospora</taxon>
    </lineage>
</organism>